<dbReference type="Pfam" id="PF00583">
    <property type="entry name" value="Acetyltransf_1"/>
    <property type="match status" value="1"/>
</dbReference>
<dbReference type="Gene3D" id="3.40.630.30">
    <property type="match status" value="1"/>
</dbReference>
<comment type="caution">
    <text evidence="3">The sequence shown here is derived from an EMBL/GenBank/DDBJ whole genome shotgun (WGS) entry which is preliminary data.</text>
</comment>
<evidence type="ECO:0000256" key="1">
    <source>
        <dbReference type="SAM" id="MobiDB-lite"/>
    </source>
</evidence>
<protein>
    <recommendedName>
        <fullName evidence="2">N-acetyltransferase domain-containing protein</fullName>
    </recommendedName>
</protein>
<sequence length="137" mass="14729">MAGYLVLAGLHDRDRAIELRRMVLHPGARGTGAGRALPKAAITRAHQHHHARRVWLDVKAHNHRASNVDVSTVTLQTLASRWRASAAISRPCSTAVTVHPSVASERVAWPVPQPTSSTDDPSPTPVMVTRSANNSSG</sequence>
<organism evidence="3 4">
    <name type="scientific">Phytohabitans rumicis</name>
    <dbReference type="NCBI Taxonomy" id="1076125"/>
    <lineage>
        <taxon>Bacteria</taxon>
        <taxon>Bacillati</taxon>
        <taxon>Actinomycetota</taxon>
        <taxon>Actinomycetes</taxon>
        <taxon>Micromonosporales</taxon>
        <taxon>Micromonosporaceae</taxon>
    </lineage>
</organism>
<dbReference type="AlphaFoldDB" id="A0A6V8LN90"/>
<gene>
    <name evidence="3" type="ORF">Prum_092880</name>
</gene>
<evidence type="ECO:0000313" key="4">
    <source>
        <dbReference type="Proteomes" id="UP000482960"/>
    </source>
</evidence>
<keyword evidence="4" id="KW-1185">Reference proteome</keyword>
<proteinExistence type="predicted"/>
<evidence type="ECO:0000259" key="2">
    <source>
        <dbReference type="Pfam" id="PF00583"/>
    </source>
</evidence>
<reference evidence="3 4" key="1">
    <citation type="submission" date="2020-03" db="EMBL/GenBank/DDBJ databases">
        <title>Whole genome shotgun sequence of Phytohabitans rumicis NBRC 108638.</title>
        <authorList>
            <person name="Komaki H."/>
            <person name="Tamura T."/>
        </authorList>
    </citation>
    <scope>NUCLEOTIDE SEQUENCE [LARGE SCALE GENOMIC DNA]</scope>
    <source>
        <strain evidence="3 4">NBRC 108638</strain>
    </source>
</reference>
<dbReference type="InterPro" id="IPR016181">
    <property type="entry name" value="Acyl_CoA_acyltransferase"/>
</dbReference>
<dbReference type="EMBL" id="BLPG01000002">
    <property type="protein sequence ID" value="GFJ95646.1"/>
    <property type="molecule type" value="Genomic_DNA"/>
</dbReference>
<dbReference type="Proteomes" id="UP000482960">
    <property type="component" value="Unassembled WGS sequence"/>
</dbReference>
<reference evidence="3 4" key="2">
    <citation type="submission" date="2020-03" db="EMBL/GenBank/DDBJ databases">
        <authorList>
            <person name="Ichikawa N."/>
            <person name="Kimura A."/>
            <person name="Kitahashi Y."/>
            <person name="Uohara A."/>
        </authorList>
    </citation>
    <scope>NUCLEOTIDE SEQUENCE [LARGE SCALE GENOMIC DNA]</scope>
    <source>
        <strain evidence="3 4">NBRC 108638</strain>
    </source>
</reference>
<feature type="region of interest" description="Disordered" evidence="1">
    <location>
        <begin position="109"/>
        <end position="137"/>
    </location>
</feature>
<dbReference type="InterPro" id="IPR000182">
    <property type="entry name" value="GNAT_dom"/>
</dbReference>
<accession>A0A6V8LN90</accession>
<name>A0A6V8LN90_9ACTN</name>
<evidence type="ECO:0000313" key="3">
    <source>
        <dbReference type="EMBL" id="GFJ95646.1"/>
    </source>
</evidence>
<dbReference type="SUPFAM" id="SSF55729">
    <property type="entry name" value="Acyl-CoA N-acyltransferases (Nat)"/>
    <property type="match status" value="1"/>
</dbReference>
<feature type="domain" description="N-acetyltransferase" evidence="2">
    <location>
        <begin position="2"/>
        <end position="65"/>
    </location>
</feature>
<dbReference type="GO" id="GO:0016747">
    <property type="term" value="F:acyltransferase activity, transferring groups other than amino-acyl groups"/>
    <property type="evidence" value="ECO:0007669"/>
    <property type="project" value="InterPro"/>
</dbReference>
<dbReference type="CDD" id="cd04301">
    <property type="entry name" value="NAT_SF"/>
    <property type="match status" value="1"/>
</dbReference>